<keyword evidence="3" id="KW-1185">Reference proteome</keyword>
<dbReference type="AlphaFoldDB" id="A0A371DXW9"/>
<organism evidence="2 3">
    <name type="scientific">Lentinus brumalis</name>
    <dbReference type="NCBI Taxonomy" id="2498619"/>
    <lineage>
        <taxon>Eukaryota</taxon>
        <taxon>Fungi</taxon>
        <taxon>Dikarya</taxon>
        <taxon>Basidiomycota</taxon>
        <taxon>Agaricomycotina</taxon>
        <taxon>Agaricomycetes</taxon>
        <taxon>Polyporales</taxon>
        <taxon>Polyporaceae</taxon>
        <taxon>Lentinus</taxon>
    </lineage>
</organism>
<proteinExistence type="predicted"/>
<dbReference type="STRING" id="139420.A0A371DXW9"/>
<dbReference type="SUPFAM" id="SSF52833">
    <property type="entry name" value="Thioredoxin-like"/>
    <property type="match status" value="1"/>
</dbReference>
<evidence type="ECO:0000313" key="3">
    <source>
        <dbReference type="Proteomes" id="UP000256964"/>
    </source>
</evidence>
<dbReference type="Proteomes" id="UP000256964">
    <property type="component" value="Unassembled WGS sequence"/>
</dbReference>
<name>A0A371DXW9_9APHY</name>
<dbReference type="InterPro" id="IPR036249">
    <property type="entry name" value="Thioredoxin-like_sf"/>
</dbReference>
<dbReference type="PANTHER" id="PTHR13887:SF41">
    <property type="entry name" value="THIOREDOXIN SUPERFAMILY PROTEIN"/>
    <property type="match status" value="1"/>
</dbReference>
<dbReference type="Pfam" id="PF01323">
    <property type="entry name" value="DSBA"/>
    <property type="match status" value="1"/>
</dbReference>
<sequence>MQAGVISLVVISDIVCPWCYIGQRELQKAIQDVKAELDLTIKVEHRPFLLQPSMEESTALDKHAWYLEKFGKEKLDQIQSMVKSRAKEVGIEINFAGTITQTIRAHRLSRKAFELGGQEMQEKFMDLTYHAYFTEGKNIGDYEVLGELAEQAGIMSKEKTAEFLDSDELKVEIEHSAAEARKKGVTGVPFTIVNGRWAVSGGQTAEVYAQIFRKLAGKGPLHPIPNAPSCSNDGTCPAAAAAAAVKS</sequence>
<dbReference type="InterPro" id="IPR001853">
    <property type="entry name" value="DSBA-like_thioredoxin_dom"/>
</dbReference>
<feature type="domain" description="DSBA-like thioredoxin" evidence="1">
    <location>
        <begin position="9"/>
        <end position="210"/>
    </location>
</feature>
<gene>
    <name evidence="2" type="ORF">OH76DRAFT_1395191</name>
</gene>
<accession>A0A371DXW9</accession>
<evidence type="ECO:0000259" key="1">
    <source>
        <dbReference type="Pfam" id="PF01323"/>
    </source>
</evidence>
<dbReference type="EMBL" id="KZ857379">
    <property type="protein sequence ID" value="RDX57392.1"/>
    <property type="molecule type" value="Genomic_DNA"/>
</dbReference>
<dbReference type="Gene3D" id="3.40.30.10">
    <property type="entry name" value="Glutaredoxin"/>
    <property type="match status" value="1"/>
</dbReference>
<protein>
    <submittedName>
        <fullName evidence="2">Thioredoxin-like protein</fullName>
    </submittedName>
</protein>
<reference evidence="2 3" key="1">
    <citation type="journal article" date="2018" name="Biotechnol. Biofuels">
        <title>Integrative visual omics of the white-rot fungus Polyporus brumalis exposes the biotechnological potential of its oxidative enzymes for delignifying raw plant biomass.</title>
        <authorList>
            <person name="Miyauchi S."/>
            <person name="Rancon A."/>
            <person name="Drula E."/>
            <person name="Hage H."/>
            <person name="Chaduli D."/>
            <person name="Favel A."/>
            <person name="Grisel S."/>
            <person name="Henrissat B."/>
            <person name="Herpoel-Gimbert I."/>
            <person name="Ruiz-Duenas F.J."/>
            <person name="Chevret D."/>
            <person name="Hainaut M."/>
            <person name="Lin J."/>
            <person name="Wang M."/>
            <person name="Pangilinan J."/>
            <person name="Lipzen A."/>
            <person name="Lesage-Meessen L."/>
            <person name="Navarro D."/>
            <person name="Riley R."/>
            <person name="Grigoriev I.V."/>
            <person name="Zhou S."/>
            <person name="Raouche S."/>
            <person name="Rosso M.N."/>
        </authorList>
    </citation>
    <scope>NUCLEOTIDE SEQUENCE [LARGE SCALE GENOMIC DNA]</scope>
    <source>
        <strain evidence="2 3">BRFM 1820</strain>
    </source>
</reference>
<dbReference type="PANTHER" id="PTHR13887">
    <property type="entry name" value="GLUTATHIONE S-TRANSFERASE KAPPA"/>
    <property type="match status" value="1"/>
</dbReference>
<evidence type="ECO:0000313" key="2">
    <source>
        <dbReference type="EMBL" id="RDX57392.1"/>
    </source>
</evidence>
<dbReference type="CDD" id="cd03024">
    <property type="entry name" value="DsbA_FrnE"/>
    <property type="match status" value="1"/>
</dbReference>
<dbReference type="OrthoDB" id="1930760at2759"/>
<dbReference type="GO" id="GO:0016491">
    <property type="term" value="F:oxidoreductase activity"/>
    <property type="evidence" value="ECO:0007669"/>
    <property type="project" value="InterPro"/>
</dbReference>